<dbReference type="SMART" id="SM00132">
    <property type="entry name" value="LIM"/>
    <property type="match status" value="1"/>
</dbReference>
<feature type="coiled-coil region" evidence="5">
    <location>
        <begin position="296"/>
        <end position="357"/>
    </location>
</feature>
<dbReference type="Pfam" id="PF00412">
    <property type="entry name" value="LIM"/>
    <property type="match status" value="1"/>
</dbReference>
<dbReference type="InterPro" id="IPR056564">
    <property type="entry name" value="Ig-like_KY"/>
</dbReference>
<dbReference type="Pfam" id="PF23265">
    <property type="entry name" value="Ig-like_KY"/>
    <property type="match status" value="3"/>
</dbReference>
<accession>A0ABQ9ELH2</accession>
<evidence type="ECO:0000256" key="5">
    <source>
        <dbReference type="SAM" id="Coils"/>
    </source>
</evidence>
<name>A0ABQ9ELH2_TEGGR</name>
<protein>
    <recommendedName>
        <fullName evidence="7">LIM zinc-binding domain-containing protein</fullName>
    </recommendedName>
</protein>
<evidence type="ECO:0000256" key="3">
    <source>
        <dbReference type="ARBA" id="ARBA00023038"/>
    </source>
</evidence>
<feature type="coiled-coil region" evidence="5">
    <location>
        <begin position="206"/>
        <end position="237"/>
    </location>
</feature>
<dbReference type="PANTHER" id="PTHR47020">
    <property type="entry name" value="HILLARIN"/>
    <property type="match status" value="1"/>
</dbReference>
<evidence type="ECO:0000256" key="2">
    <source>
        <dbReference type="ARBA" id="ARBA00022833"/>
    </source>
</evidence>
<evidence type="ECO:0000259" key="7">
    <source>
        <dbReference type="PROSITE" id="PS50023"/>
    </source>
</evidence>
<evidence type="ECO:0000256" key="6">
    <source>
        <dbReference type="SAM" id="MobiDB-lite"/>
    </source>
</evidence>
<sequence>MATAQAESAERGYKSLSSLFRPVVIDSKKCHRCKGAVYQVEKIGPVHDVLFHKSCFKCANCGQALTLKNYYSNQVDGKDREVYCLAHVPRVGAARLDQGALGIKSAVNAQKGFRQMSKKTNTQIRELGTIRGPHYDYEAVAIKRATTAPKAQDPRPGINDEVGQKTYAVDAEALHIRGPLDAQLLTKGYQRKLDKHHYPPNIYKKRQRLIDAQKKLEEEFRKEEDKLLQEIQNTRKQEVRRLSDELKNEWEVKLKDLTEKFEREMSSKRKKKDADSLRHLTMNFENQKKEIASSIAMKKEKKKESMTLRLREKEQRKTAELVTKQSKEMLDLIATKQEELKQELKQELEVVAEGEQMTYTDLVQQLTENLVTDLEKVRAIYRWITVKDLNVMEFEETLQTDTPMGLLRGIKYGTETYHVLFLRLCRHLVLNKDKHKQKQQTKSKDHIRYQYDEHYFLTDPDEFIQEFWSSEPDWQLLENPITLEEFESLPFVRSVFFHYGMHFERGMMSVLETTEKGGCEIKIKIPEDLENDLVFYYQLRFADKDRRHEATYRGANLERFVFQTMIDNTVMFSVHVPTVGEYFFEVFANKIEESNKMGSDDSTVISPFRLKCACKFKISCGSLSGKMHPLPDCASVQTPDPGDEKSDRVSDTGSSGSGSVDTPDNPKAGILNVEDKIELTFKIPRPLHFVPKLKMNDADDKVLAPFVHANVEGDILKVTVSPPQVGQYGVDLYARPKDAPENATLSHAFKYLLNCTKVTSPVEIPKAAPKQQKTVHMTYQFLKEPDEESRDYVSMGYDDNDPQKVKFFINLPGTGNYMLSLFGRLKESDDKSMPNIYNFLIIYKKSSTQTNGSVSKTEERKGSSIFKKGFFKKSEKDKEKNKEEKKDKKDKGK</sequence>
<dbReference type="Proteomes" id="UP001217089">
    <property type="component" value="Unassembled WGS sequence"/>
</dbReference>
<dbReference type="PROSITE" id="PS00478">
    <property type="entry name" value="LIM_DOMAIN_1"/>
    <property type="match status" value="1"/>
</dbReference>
<keyword evidence="3 4" id="KW-0440">LIM domain</keyword>
<feature type="region of interest" description="Disordered" evidence="6">
    <location>
        <begin position="873"/>
        <end position="893"/>
    </location>
</feature>
<dbReference type="EMBL" id="JARBDR010000813">
    <property type="protein sequence ID" value="KAJ8306112.1"/>
    <property type="molecule type" value="Genomic_DNA"/>
</dbReference>
<dbReference type="InterPro" id="IPR001781">
    <property type="entry name" value="Znf_LIM"/>
</dbReference>
<dbReference type="PANTHER" id="PTHR47020:SF1">
    <property type="entry name" value="HILLARIN"/>
    <property type="match status" value="1"/>
</dbReference>
<dbReference type="PROSITE" id="PS50023">
    <property type="entry name" value="LIM_DOMAIN_2"/>
    <property type="match status" value="1"/>
</dbReference>
<evidence type="ECO:0000256" key="4">
    <source>
        <dbReference type="PROSITE-ProRule" id="PRU00125"/>
    </source>
</evidence>
<dbReference type="InterPro" id="IPR053041">
    <property type="entry name" value="Transglut-like_Superfamily_Mod"/>
</dbReference>
<keyword evidence="9" id="KW-1185">Reference proteome</keyword>
<feature type="domain" description="LIM zinc-binding" evidence="7">
    <location>
        <begin position="28"/>
        <end position="94"/>
    </location>
</feature>
<proteinExistence type="predicted"/>
<organism evidence="8 9">
    <name type="scientific">Tegillarca granosa</name>
    <name type="common">Malaysian cockle</name>
    <name type="synonym">Anadara granosa</name>
    <dbReference type="NCBI Taxonomy" id="220873"/>
    <lineage>
        <taxon>Eukaryota</taxon>
        <taxon>Metazoa</taxon>
        <taxon>Spiralia</taxon>
        <taxon>Lophotrochozoa</taxon>
        <taxon>Mollusca</taxon>
        <taxon>Bivalvia</taxon>
        <taxon>Autobranchia</taxon>
        <taxon>Pteriomorphia</taxon>
        <taxon>Arcoida</taxon>
        <taxon>Arcoidea</taxon>
        <taxon>Arcidae</taxon>
        <taxon>Tegillarca</taxon>
    </lineage>
</organism>
<reference evidence="8 9" key="1">
    <citation type="submission" date="2022-12" db="EMBL/GenBank/DDBJ databases">
        <title>Chromosome-level genome of Tegillarca granosa.</title>
        <authorList>
            <person name="Kim J."/>
        </authorList>
    </citation>
    <scope>NUCLEOTIDE SEQUENCE [LARGE SCALE GENOMIC DNA]</scope>
    <source>
        <strain evidence="8">Teg-2019</strain>
        <tissue evidence="8">Adductor muscle</tissue>
    </source>
</reference>
<comment type="caution">
    <text evidence="8">The sequence shown here is derived from an EMBL/GenBank/DDBJ whole genome shotgun (WGS) entry which is preliminary data.</text>
</comment>
<keyword evidence="2 4" id="KW-0862">Zinc</keyword>
<feature type="region of interest" description="Disordered" evidence="6">
    <location>
        <begin position="632"/>
        <end position="668"/>
    </location>
</feature>
<keyword evidence="5" id="KW-0175">Coiled coil</keyword>
<evidence type="ECO:0000313" key="8">
    <source>
        <dbReference type="EMBL" id="KAJ8306112.1"/>
    </source>
</evidence>
<evidence type="ECO:0000256" key="1">
    <source>
        <dbReference type="ARBA" id="ARBA00022723"/>
    </source>
</evidence>
<dbReference type="Gene3D" id="2.10.110.10">
    <property type="entry name" value="Cysteine Rich Protein"/>
    <property type="match status" value="1"/>
</dbReference>
<evidence type="ECO:0000313" key="9">
    <source>
        <dbReference type="Proteomes" id="UP001217089"/>
    </source>
</evidence>
<gene>
    <name evidence="8" type="ORF">KUTeg_016657</name>
</gene>
<feature type="compositionally biased region" description="Low complexity" evidence="6">
    <location>
        <begin position="651"/>
        <end position="662"/>
    </location>
</feature>
<keyword evidence="1 4" id="KW-0479">Metal-binding</keyword>